<name>A0ABT4MLG4_9NOCA</name>
<gene>
    <name evidence="2" type="ORF">O4220_25175</name>
</gene>
<protein>
    <submittedName>
        <fullName evidence="2">Class A beta-lactamase-related serine hydrolase</fullName>
    </submittedName>
</protein>
<dbReference type="InterPro" id="IPR012338">
    <property type="entry name" value="Beta-lactam/transpept-like"/>
</dbReference>
<dbReference type="Proteomes" id="UP001081071">
    <property type="component" value="Unassembled WGS sequence"/>
</dbReference>
<proteinExistence type="predicted"/>
<dbReference type="SUPFAM" id="SSF56601">
    <property type="entry name" value="beta-lactamase/transpeptidase-like"/>
    <property type="match status" value="1"/>
</dbReference>
<dbReference type="Gene3D" id="3.40.710.10">
    <property type="entry name" value="DD-peptidase/beta-lactamase superfamily"/>
    <property type="match status" value="1"/>
</dbReference>
<evidence type="ECO:0000313" key="2">
    <source>
        <dbReference type="EMBL" id="MCZ4521826.1"/>
    </source>
</evidence>
<comment type="caution">
    <text evidence="2">The sequence shown here is derived from an EMBL/GenBank/DDBJ whole genome shotgun (WGS) entry which is preliminary data.</text>
</comment>
<dbReference type="GO" id="GO:0016787">
    <property type="term" value="F:hydrolase activity"/>
    <property type="evidence" value="ECO:0007669"/>
    <property type="project" value="UniProtKB-KW"/>
</dbReference>
<accession>A0ABT4MLG4</accession>
<dbReference type="InterPro" id="IPR000871">
    <property type="entry name" value="Beta-lactam_class-A"/>
</dbReference>
<dbReference type="Pfam" id="PF13354">
    <property type="entry name" value="Beta-lactamase2"/>
    <property type="match status" value="1"/>
</dbReference>
<evidence type="ECO:0000259" key="1">
    <source>
        <dbReference type="Pfam" id="PF13354"/>
    </source>
</evidence>
<dbReference type="InterPro" id="IPR045155">
    <property type="entry name" value="Beta-lactam_cat"/>
</dbReference>
<dbReference type="PANTHER" id="PTHR35333:SF3">
    <property type="entry name" value="BETA-LACTAMASE-TYPE TRANSPEPTIDASE FOLD CONTAINING PROTEIN"/>
    <property type="match status" value="1"/>
</dbReference>
<sequence length="301" mass="31764">MNTTDEQLRAVFADAGCRGWVRAERIDGTGTAVDYEGDDAVVAASVWKIVLLVAAARAFDEGSLTATDSVRLVPAQCSPGPTGIASFADPVTMSWRDIARSMITVSDNAAADALLGALGLDSLATVIEDLGLEQTRIVGGTKQLGDQIVRDTGRLSADEALGLLASNYTVVDSSGFDPAYTSCTTPRDSNTVLRSIWMGTAASQAQCGYMKEVLSQQVWPHRIRSGIPYPDVQVSGKTGTIGPIRNEVAVVSFPDEKPVAVSVFTRAARMDLYLPLVDQAIGHAARIAVTAVRQAPHSGTP</sequence>
<reference evidence="2" key="1">
    <citation type="submission" date="2022-12" db="EMBL/GenBank/DDBJ databases">
        <authorList>
            <person name="Krivoruchko A.V."/>
            <person name="Elkin A."/>
        </authorList>
    </citation>
    <scope>NUCLEOTIDE SEQUENCE</scope>
    <source>
        <strain evidence="2">IEGM 1391</strain>
    </source>
</reference>
<keyword evidence="3" id="KW-1185">Reference proteome</keyword>
<evidence type="ECO:0000313" key="3">
    <source>
        <dbReference type="Proteomes" id="UP001081071"/>
    </source>
</evidence>
<organism evidence="2 3">
    <name type="scientific">Rhodococcus ruber</name>
    <dbReference type="NCBI Taxonomy" id="1830"/>
    <lineage>
        <taxon>Bacteria</taxon>
        <taxon>Bacillati</taxon>
        <taxon>Actinomycetota</taxon>
        <taxon>Actinomycetes</taxon>
        <taxon>Mycobacteriales</taxon>
        <taxon>Nocardiaceae</taxon>
        <taxon>Rhodococcus</taxon>
    </lineage>
</organism>
<feature type="domain" description="Beta-lactamase class A catalytic" evidence="1">
    <location>
        <begin position="29"/>
        <end position="265"/>
    </location>
</feature>
<dbReference type="EMBL" id="JAPWIJ010000014">
    <property type="protein sequence ID" value="MCZ4521826.1"/>
    <property type="molecule type" value="Genomic_DNA"/>
</dbReference>
<dbReference type="PANTHER" id="PTHR35333">
    <property type="entry name" value="BETA-LACTAMASE"/>
    <property type="match status" value="1"/>
</dbReference>
<keyword evidence="2" id="KW-0378">Hydrolase</keyword>
<dbReference type="RefSeq" id="WP_269608279.1">
    <property type="nucleotide sequence ID" value="NZ_JAPWIJ010000014.1"/>
</dbReference>